<keyword evidence="15" id="KW-1185">Reference proteome</keyword>
<dbReference type="SUPFAM" id="SSF53092">
    <property type="entry name" value="Creatinase/prolidase N-terminal domain"/>
    <property type="match status" value="1"/>
</dbReference>
<evidence type="ECO:0000256" key="6">
    <source>
        <dbReference type="ARBA" id="ARBA00022723"/>
    </source>
</evidence>
<evidence type="ECO:0000256" key="4">
    <source>
        <dbReference type="ARBA" id="ARBA00012574"/>
    </source>
</evidence>
<feature type="domain" description="Aminopeptidase P N-terminal" evidence="13">
    <location>
        <begin position="1"/>
        <end position="140"/>
    </location>
</feature>
<dbReference type="SMART" id="SM01011">
    <property type="entry name" value="AMP_N"/>
    <property type="match status" value="1"/>
</dbReference>
<dbReference type="AlphaFoldDB" id="A0A975DDU7"/>
<dbReference type="InterPro" id="IPR052433">
    <property type="entry name" value="X-Pro_dipept-like"/>
</dbReference>
<evidence type="ECO:0000256" key="3">
    <source>
        <dbReference type="ARBA" id="ARBA00008766"/>
    </source>
</evidence>
<name>A0A975DDU7_9GAMM</name>
<dbReference type="GO" id="GO:0030145">
    <property type="term" value="F:manganese ion binding"/>
    <property type="evidence" value="ECO:0007669"/>
    <property type="project" value="InterPro"/>
</dbReference>
<evidence type="ECO:0000256" key="9">
    <source>
        <dbReference type="ARBA" id="ARBA00023211"/>
    </source>
</evidence>
<organism evidence="14 15">
    <name type="scientific">Psychrosphaera ytuae</name>
    <dbReference type="NCBI Taxonomy" id="2820710"/>
    <lineage>
        <taxon>Bacteria</taxon>
        <taxon>Pseudomonadati</taxon>
        <taxon>Pseudomonadota</taxon>
        <taxon>Gammaproteobacteria</taxon>
        <taxon>Alteromonadales</taxon>
        <taxon>Pseudoalteromonadaceae</taxon>
        <taxon>Psychrosphaera</taxon>
    </lineage>
</organism>
<dbReference type="InterPro" id="IPR000994">
    <property type="entry name" value="Pept_M24"/>
</dbReference>
<keyword evidence="8" id="KW-0482">Metalloprotease</keyword>
<evidence type="ECO:0000256" key="2">
    <source>
        <dbReference type="ARBA" id="ARBA00001936"/>
    </source>
</evidence>
<evidence type="ECO:0000259" key="13">
    <source>
        <dbReference type="SMART" id="SM01011"/>
    </source>
</evidence>
<dbReference type="EC" id="3.4.11.9" evidence="4"/>
<keyword evidence="9" id="KW-0464">Manganese</keyword>
<dbReference type="NCBIfam" id="NF008131">
    <property type="entry name" value="PRK10879.1"/>
    <property type="match status" value="1"/>
</dbReference>
<dbReference type="FunFam" id="3.90.230.10:FF:000002">
    <property type="entry name" value="Xaa-Pro aminopeptidase 3"/>
    <property type="match status" value="1"/>
</dbReference>
<gene>
    <name evidence="14" type="primary">pepP</name>
    <name evidence="14" type="ORF">J1N51_03515</name>
</gene>
<keyword evidence="6" id="KW-0479">Metal-binding</keyword>
<evidence type="ECO:0000256" key="5">
    <source>
        <dbReference type="ARBA" id="ARBA00022670"/>
    </source>
</evidence>
<dbReference type="PANTHER" id="PTHR43226:SF4">
    <property type="entry name" value="XAA-PRO AMINOPEPTIDASE 3"/>
    <property type="match status" value="1"/>
</dbReference>
<dbReference type="InterPro" id="IPR029149">
    <property type="entry name" value="Creatin/AminoP/Spt16_N"/>
</dbReference>
<comment type="similarity">
    <text evidence="3">Belongs to the peptidase M24B family.</text>
</comment>
<protein>
    <recommendedName>
        <fullName evidence="10">Xaa-Pro aminopeptidase</fullName>
        <ecNumber evidence="4">3.4.11.9</ecNumber>
    </recommendedName>
    <alternativeName>
        <fullName evidence="11">Aminopeptidase P II</fullName>
    </alternativeName>
    <alternativeName>
        <fullName evidence="12">X-Pro aminopeptidase</fullName>
    </alternativeName>
</protein>
<sequence>MTEFVARREKLLEQMKPNSVAVFPASRELTRSRDTEFPFRQDSDFFYLTGFPEPNAYLIIEKLSDSAVGAEQASITTLVCRVKDKTAEIWQGRRIGKDKAKTEFMFDQTADETELEQTLQTAINNKATLYFGQGEYDYADELVFKTLQTLRMGPKKGWSAPTELLDVRPIVHNMRLFKSDAEIEVMRQAGKISAEAHARAMKFAAQQSQKGEPVFEYQLEAEIHHHFAMNGARYPAYGTIVGGGENACILHYTENQDEVKSGDLVLIDSGCELQGYAADITRTWPVNGKYSEEQKVIYEVVLDAQLAVLEAISPDASLKSLTDISIRKITEGLVRLGIIKTPESQNGVTPEQIDDLIANNAHRAFYMHGLAHWLGLDVHDVGDYNQAGAQRGLQPGMIFTVEPGIYIDSEADCDPKWHGIGVRIEDNILITDNGYENLTADVPKTIEEIEALMR</sequence>
<evidence type="ECO:0000256" key="8">
    <source>
        <dbReference type="ARBA" id="ARBA00023049"/>
    </source>
</evidence>
<dbReference type="InterPro" id="IPR007865">
    <property type="entry name" value="Aminopep_P_N"/>
</dbReference>
<dbReference type="KEGG" id="psym:J1N51_03515"/>
<evidence type="ECO:0000256" key="10">
    <source>
        <dbReference type="ARBA" id="ARBA00069363"/>
    </source>
</evidence>
<dbReference type="Proteomes" id="UP000682739">
    <property type="component" value="Chromosome"/>
</dbReference>
<proteinExistence type="inferred from homology"/>
<dbReference type="InterPro" id="IPR036005">
    <property type="entry name" value="Creatinase/aminopeptidase-like"/>
</dbReference>
<comment type="catalytic activity">
    <reaction evidence="1">
        <text>Release of any N-terminal amino acid, including proline, that is linked to proline, even from a dipeptide or tripeptide.</text>
        <dbReference type="EC" id="3.4.11.9"/>
    </reaction>
</comment>
<keyword evidence="14" id="KW-0031">Aminopeptidase</keyword>
<evidence type="ECO:0000256" key="7">
    <source>
        <dbReference type="ARBA" id="ARBA00022801"/>
    </source>
</evidence>
<dbReference type="Gene3D" id="3.90.230.10">
    <property type="entry name" value="Creatinase/methionine aminopeptidase superfamily"/>
    <property type="match status" value="1"/>
</dbReference>
<keyword evidence="7 14" id="KW-0378">Hydrolase</keyword>
<evidence type="ECO:0000313" key="14">
    <source>
        <dbReference type="EMBL" id="QTH65271.1"/>
    </source>
</evidence>
<dbReference type="CDD" id="cd01087">
    <property type="entry name" value="Prolidase"/>
    <property type="match status" value="1"/>
</dbReference>
<dbReference type="GO" id="GO:0070006">
    <property type="term" value="F:metalloaminopeptidase activity"/>
    <property type="evidence" value="ECO:0007669"/>
    <property type="project" value="InterPro"/>
</dbReference>
<reference evidence="14" key="1">
    <citation type="submission" date="2021-03" db="EMBL/GenBank/DDBJ databases">
        <title>Description of Psychrosphaera ytuae sp. nov. isolated from deep sea sediment of South China Sea.</title>
        <authorList>
            <person name="Zhang J."/>
            <person name="Xu X.-D."/>
        </authorList>
    </citation>
    <scope>NUCLEOTIDE SEQUENCE</scope>
    <source>
        <strain evidence="14">MTZ26</strain>
    </source>
</reference>
<evidence type="ECO:0000256" key="11">
    <source>
        <dbReference type="ARBA" id="ARBA00075356"/>
    </source>
</evidence>
<dbReference type="GO" id="GO:0005829">
    <property type="term" value="C:cytosol"/>
    <property type="evidence" value="ECO:0007669"/>
    <property type="project" value="TreeGrafter"/>
</dbReference>
<dbReference type="Gene3D" id="3.40.350.10">
    <property type="entry name" value="Creatinase/prolidase N-terminal domain"/>
    <property type="match status" value="1"/>
</dbReference>
<accession>A0A975DDU7</accession>
<dbReference type="Pfam" id="PF05195">
    <property type="entry name" value="AMP_N"/>
    <property type="match status" value="1"/>
</dbReference>
<evidence type="ECO:0000256" key="12">
    <source>
        <dbReference type="ARBA" id="ARBA00081411"/>
    </source>
</evidence>
<dbReference type="Pfam" id="PF00557">
    <property type="entry name" value="Peptidase_M24"/>
    <property type="match status" value="1"/>
</dbReference>
<dbReference type="EMBL" id="CP072110">
    <property type="protein sequence ID" value="QTH65271.1"/>
    <property type="molecule type" value="Genomic_DNA"/>
</dbReference>
<dbReference type="PANTHER" id="PTHR43226">
    <property type="entry name" value="XAA-PRO AMINOPEPTIDASE 3"/>
    <property type="match status" value="1"/>
</dbReference>
<evidence type="ECO:0000256" key="1">
    <source>
        <dbReference type="ARBA" id="ARBA00001424"/>
    </source>
</evidence>
<keyword evidence="5" id="KW-0645">Protease</keyword>
<dbReference type="GO" id="GO:0006508">
    <property type="term" value="P:proteolysis"/>
    <property type="evidence" value="ECO:0007669"/>
    <property type="project" value="UniProtKB-KW"/>
</dbReference>
<comment type="cofactor">
    <cofactor evidence="2">
        <name>Mn(2+)</name>
        <dbReference type="ChEBI" id="CHEBI:29035"/>
    </cofactor>
</comment>
<dbReference type="SUPFAM" id="SSF55920">
    <property type="entry name" value="Creatinase/aminopeptidase"/>
    <property type="match status" value="1"/>
</dbReference>
<evidence type="ECO:0000313" key="15">
    <source>
        <dbReference type="Proteomes" id="UP000682739"/>
    </source>
</evidence>